<dbReference type="Pfam" id="PF10601">
    <property type="entry name" value="zf-LITAF-like"/>
    <property type="match status" value="1"/>
</dbReference>
<dbReference type="OrthoDB" id="5852176at2759"/>
<evidence type="ECO:0000256" key="5">
    <source>
        <dbReference type="ARBA" id="ARBA00023136"/>
    </source>
</evidence>
<evidence type="ECO:0000313" key="9">
    <source>
        <dbReference type="Proteomes" id="UP000692954"/>
    </source>
</evidence>
<feature type="domain" description="LITAF" evidence="7">
    <location>
        <begin position="67"/>
        <end position="153"/>
    </location>
</feature>
<comment type="caution">
    <text evidence="8">The sequence shown here is derived from an EMBL/GenBank/DDBJ whole genome shotgun (WGS) entry which is preliminary data.</text>
</comment>
<dbReference type="PANTHER" id="PTHR23292">
    <property type="entry name" value="LIPOPOLYSACCHARIDE-INDUCED TUMOR NECROSIS FACTOR-ALPHA FACTOR"/>
    <property type="match status" value="1"/>
</dbReference>
<keyword evidence="5 6" id="KW-0472">Membrane</keyword>
<dbReference type="PANTHER" id="PTHR23292:SF6">
    <property type="entry name" value="FI16602P1-RELATED"/>
    <property type="match status" value="1"/>
</dbReference>
<dbReference type="InterPro" id="IPR006629">
    <property type="entry name" value="LITAF"/>
</dbReference>
<proteinExistence type="inferred from homology"/>
<dbReference type="GO" id="GO:0008270">
    <property type="term" value="F:zinc ion binding"/>
    <property type="evidence" value="ECO:0007669"/>
    <property type="project" value="TreeGrafter"/>
</dbReference>
<evidence type="ECO:0000256" key="1">
    <source>
        <dbReference type="ARBA" id="ARBA00004170"/>
    </source>
</evidence>
<evidence type="ECO:0000259" key="7">
    <source>
        <dbReference type="PROSITE" id="PS51837"/>
    </source>
</evidence>
<reference evidence="8" key="1">
    <citation type="submission" date="2021-01" db="EMBL/GenBank/DDBJ databases">
        <authorList>
            <consortium name="Genoscope - CEA"/>
            <person name="William W."/>
        </authorList>
    </citation>
    <scope>NUCLEOTIDE SEQUENCE</scope>
</reference>
<comment type="similarity">
    <text evidence="2">Belongs to the CDIP1/LITAF family.</text>
</comment>
<keyword evidence="9" id="KW-1185">Reference proteome</keyword>
<dbReference type="AlphaFoldDB" id="A0A8S1Q1L6"/>
<dbReference type="InterPro" id="IPR037519">
    <property type="entry name" value="LITAF_fam"/>
</dbReference>
<keyword evidence="6" id="KW-0812">Transmembrane</keyword>
<evidence type="ECO:0000256" key="4">
    <source>
        <dbReference type="ARBA" id="ARBA00022833"/>
    </source>
</evidence>
<evidence type="ECO:0000313" key="8">
    <source>
        <dbReference type="EMBL" id="CAD8109145.1"/>
    </source>
</evidence>
<keyword evidence="6" id="KW-1133">Transmembrane helix</keyword>
<evidence type="ECO:0000256" key="3">
    <source>
        <dbReference type="ARBA" id="ARBA00022723"/>
    </source>
</evidence>
<sequence>MNNKEENKKMQQSDGDEIFIHIQSNANQYNIQNTDDKSQKQIMIPNQTNQAIVPEKSNLKQLTFEQIKLVSSTQVTGDGHVQSVRVQCPQCKQKVDTVIVRKVGSQTYVASCILLLCSFGLVCVSCLPCIIDDCKDVFHSCPQCKIPLGKTQFQIMD</sequence>
<keyword evidence="3" id="KW-0479">Metal-binding</keyword>
<dbReference type="GO" id="GO:0016020">
    <property type="term" value="C:membrane"/>
    <property type="evidence" value="ECO:0007669"/>
    <property type="project" value="UniProtKB-SubCell"/>
</dbReference>
<comment type="subcellular location">
    <subcellularLocation>
        <location evidence="1">Membrane</location>
        <topology evidence="1">Peripheral membrane protein</topology>
    </subcellularLocation>
</comment>
<protein>
    <recommendedName>
        <fullName evidence="7">LITAF domain-containing protein</fullName>
    </recommendedName>
</protein>
<keyword evidence="4" id="KW-0862">Zinc</keyword>
<name>A0A8S1Q1L6_9CILI</name>
<accession>A0A8S1Q1L6</accession>
<dbReference type="PROSITE" id="PS51837">
    <property type="entry name" value="LITAF"/>
    <property type="match status" value="1"/>
</dbReference>
<dbReference type="EMBL" id="CAJJDN010000093">
    <property type="protein sequence ID" value="CAD8109145.1"/>
    <property type="molecule type" value="Genomic_DNA"/>
</dbReference>
<dbReference type="Proteomes" id="UP000692954">
    <property type="component" value="Unassembled WGS sequence"/>
</dbReference>
<gene>
    <name evidence="8" type="ORF">PSON_ATCC_30995.1.T0930021</name>
</gene>
<feature type="transmembrane region" description="Helical" evidence="6">
    <location>
        <begin position="108"/>
        <end position="131"/>
    </location>
</feature>
<dbReference type="SMART" id="SM00714">
    <property type="entry name" value="LITAF"/>
    <property type="match status" value="1"/>
</dbReference>
<evidence type="ECO:0000256" key="2">
    <source>
        <dbReference type="ARBA" id="ARBA00005975"/>
    </source>
</evidence>
<evidence type="ECO:0000256" key="6">
    <source>
        <dbReference type="SAM" id="Phobius"/>
    </source>
</evidence>
<organism evidence="8 9">
    <name type="scientific">Paramecium sonneborni</name>
    <dbReference type="NCBI Taxonomy" id="65129"/>
    <lineage>
        <taxon>Eukaryota</taxon>
        <taxon>Sar</taxon>
        <taxon>Alveolata</taxon>
        <taxon>Ciliophora</taxon>
        <taxon>Intramacronucleata</taxon>
        <taxon>Oligohymenophorea</taxon>
        <taxon>Peniculida</taxon>
        <taxon>Parameciidae</taxon>
        <taxon>Paramecium</taxon>
    </lineage>
</organism>